<dbReference type="Gene3D" id="3.20.20.70">
    <property type="entry name" value="Aldolase class I"/>
    <property type="match status" value="1"/>
</dbReference>
<dbReference type="InterPro" id="IPR051198">
    <property type="entry name" value="BchE-like"/>
</dbReference>
<reference evidence="7 8" key="1">
    <citation type="submission" date="2020-02" db="EMBL/GenBank/DDBJ databases">
        <title>Acidophilic actinobacteria isolated from forest soil.</title>
        <authorList>
            <person name="Golinska P."/>
        </authorList>
    </citation>
    <scope>NUCLEOTIDE SEQUENCE [LARGE SCALE GENOMIC DNA]</scope>
    <source>
        <strain evidence="7 8">NL8</strain>
    </source>
</reference>
<evidence type="ECO:0000313" key="7">
    <source>
        <dbReference type="EMBL" id="MBS2546758.1"/>
    </source>
</evidence>
<dbReference type="PANTHER" id="PTHR43409:SF7">
    <property type="entry name" value="BLL1977 PROTEIN"/>
    <property type="match status" value="1"/>
</dbReference>
<gene>
    <name evidence="7" type="ORF">KGQ19_07745</name>
</gene>
<evidence type="ECO:0000256" key="2">
    <source>
        <dbReference type="ARBA" id="ARBA00022691"/>
    </source>
</evidence>
<dbReference type="RefSeq" id="WP_212008401.1">
    <property type="nucleotide sequence ID" value="NZ_JAAFYZ010000017.1"/>
</dbReference>
<keyword evidence="8" id="KW-1185">Reference proteome</keyword>
<feature type="domain" description="Radical SAM core" evidence="6">
    <location>
        <begin position="353"/>
        <end position="601"/>
    </location>
</feature>
<sequence length="621" mass="69230">MVNSQPTAIPAAFARKAQLEREEHVESVLYQHERDWRFIPGDGQDPRVVSEAALRREWAVEQELQAWLSEWPAADRPAADSADVLATRHRLKYFPVLFISAPHIEDGATGSFPGLPTPLLHATAVLDRMLRIDEFPGPRVPDVVATMNPPSYNPDFEADVIRCLTERRPVVVGISNLSEGHFYALRIARLVKAVLPQALVILGGQHEDAVNPQIYHRASDRVRAMVGRRANGLGLFGLTTEEEDRLAALQTLAADTDRACVDLVIAGDGQYALLEVLKIVSECQPAGATALKARLLASRDRFAALQGTGDLHLFDPETGRVEGFPFSGLPIDGDTLPFIDVTRLSHENRFSVFGNRNTAQILACLGCKYACEFCHESADAFLYGQPKIRQRSPEHVVKEIELRQEQGFEAVFFDDSTFTQNPRWLTGFLDLLEKRDPDTGIEWGCQTTINDIDETMLHRMAANGCSYIYFGLESAAPQETSVQKVQQLRVLTGATDWADRLRQVAHWCREAGVRIGTSLQFGLGETWEERVQTMDLVAELHKDGCIPEGCVSLNINSPYPGTRQWLRMLKSGGPMPDYRSRLIRHQAFETAHQYSKITGKEVADLYLLAAERLGKAIHVEG</sequence>
<dbReference type="SFLD" id="SFLDS00029">
    <property type="entry name" value="Radical_SAM"/>
    <property type="match status" value="1"/>
</dbReference>
<protein>
    <submittedName>
        <fullName evidence="7">Radical SAM protein</fullName>
    </submittedName>
</protein>
<dbReference type="InterPro" id="IPR006638">
    <property type="entry name" value="Elp3/MiaA/NifB-like_rSAM"/>
</dbReference>
<evidence type="ECO:0000259" key="6">
    <source>
        <dbReference type="PROSITE" id="PS51918"/>
    </source>
</evidence>
<evidence type="ECO:0000256" key="4">
    <source>
        <dbReference type="ARBA" id="ARBA00023004"/>
    </source>
</evidence>
<dbReference type="EMBL" id="JAAFYZ010000017">
    <property type="protein sequence ID" value="MBS2546758.1"/>
    <property type="molecule type" value="Genomic_DNA"/>
</dbReference>
<dbReference type="Proteomes" id="UP000730482">
    <property type="component" value="Unassembled WGS sequence"/>
</dbReference>
<keyword evidence="5" id="KW-0411">Iron-sulfur</keyword>
<evidence type="ECO:0000256" key="3">
    <source>
        <dbReference type="ARBA" id="ARBA00022723"/>
    </source>
</evidence>
<dbReference type="SUPFAM" id="SSF102114">
    <property type="entry name" value="Radical SAM enzymes"/>
    <property type="match status" value="1"/>
</dbReference>
<name>A0ABS5KL41_9ACTN</name>
<dbReference type="PROSITE" id="PS51918">
    <property type="entry name" value="RADICAL_SAM"/>
    <property type="match status" value="1"/>
</dbReference>
<organism evidence="7 8">
    <name type="scientific">Catenulispora pinistramenti</name>
    <dbReference type="NCBI Taxonomy" id="2705254"/>
    <lineage>
        <taxon>Bacteria</taxon>
        <taxon>Bacillati</taxon>
        <taxon>Actinomycetota</taxon>
        <taxon>Actinomycetes</taxon>
        <taxon>Catenulisporales</taxon>
        <taxon>Catenulisporaceae</taxon>
        <taxon>Catenulispora</taxon>
    </lineage>
</organism>
<keyword evidence="4" id="KW-0408">Iron</keyword>
<dbReference type="InterPro" id="IPR007197">
    <property type="entry name" value="rSAM"/>
</dbReference>
<dbReference type="SFLD" id="SFLDG01082">
    <property type="entry name" value="B12-binding_domain_containing"/>
    <property type="match status" value="1"/>
</dbReference>
<dbReference type="InterPro" id="IPR013785">
    <property type="entry name" value="Aldolase_TIM"/>
</dbReference>
<evidence type="ECO:0000256" key="5">
    <source>
        <dbReference type="ARBA" id="ARBA00023014"/>
    </source>
</evidence>
<dbReference type="SMART" id="SM00729">
    <property type="entry name" value="Elp3"/>
    <property type="match status" value="1"/>
</dbReference>
<comment type="caution">
    <text evidence="7">The sequence shown here is derived from an EMBL/GenBank/DDBJ whole genome shotgun (WGS) entry which is preliminary data.</text>
</comment>
<proteinExistence type="predicted"/>
<dbReference type="Pfam" id="PF04055">
    <property type="entry name" value="Radical_SAM"/>
    <property type="match status" value="1"/>
</dbReference>
<comment type="cofactor">
    <cofactor evidence="1">
        <name>[4Fe-4S] cluster</name>
        <dbReference type="ChEBI" id="CHEBI:49883"/>
    </cofactor>
</comment>
<keyword evidence="2" id="KW-0949">S-adenosyl-L-methionine</keyword>
<keyword evidence="3" id="KW-0479">Metal-binding</keyword>
<dbReference type="InterPro" id="IPR058240">
    <property type="entry name" value="rSAM_sf"/>
</dbReference>
<evidence type="ECO:0000313" key="8">
    <source>
        <dbReference type="Proteomes" id="UP000730482"/>
    </source>
</evidence>
<dbReference type="PANTHER" id="PTHR43409">
    <property type="entry name" value="ANAEROBIC MAGNESIUM-PROTOPORPHYRIN IX MONOMETHYL ESTER CYCLASE-RELATED"/>
    <property type="match status" value="1"/>
</dbReference>
<evidence type="ECO:0000256" key="1">
    <source>
        <dbReference type="ARBA" id="ARBA00001966"/>
    </source>
</evidence>
<accession>A0ABS5KL41</accession>